<evidence type="ECO:0000256" key="2">
    <source>
        <dbReference type="ARBA" id="ARBA00022729"/>
    </source>
</evidence>
<dbReference type="PANTHER" id="PTHR33491">
    <property type="entry name" value="OSJNBA0016N04.9 PROTEIN"/>
    <property type="match status" value="1"/>
</dbReference>
<reference evidence="5" key="2">
    <citation type="journal article" date="2017" name="Nat. Plants">
        <title>The Aegilops tauschii genome reveals multiple impacts of transposons.</title>
        <authorList>
            <person name="Zhao G."/>
            <person name="Zou C."/>
            <person name="Li K."/>
            <person name="Wang K."/>
            <person name="Li T."/>
            <person name="Gao L."/>
            <person name="Zhang X."/>
            <person name="Wang H."/>
            <person name="Yang Z."/>
            <person name="Liu X."/>
            <person name="Jiang W."/>
            <person name="Mao L."/>
            <person name="Kong X."/>
            <person name="Jiao Y."/>
            <person name="Jia J."/>
        </authorList>
    </citation>
    <scope>NUCLEOTIDE SEQUENCE [LARGE SCALE GENOMIC DNA]</scope>
    <source>
        <strain evidence="5">cv. AL8/78</strain>
    </source>
</reference>
<proteinExistence type="predicted"/>
<reference evidence="4" key="4">
    <citation type="submission" date="2019-03" db="UniProtKB">
        <authorList>
            <consortium name="EnsemblPlants"/>
        </authorList>
    </citation>
    <scope>IDENTIFICATION</scope>
</reference>
<accession>A0A453GVP5</accession>
<evidence type="ECO:0000259" key="3">
    <source>
        <dbReference type="Pfam" id="PF13947"/>
    </source>
</evidence>
<sequence length="244" mass="26542">GTLHGCPTSCGSVSFGYPFGIGSRCSRGPDFNLICNNTSQPPRLFLFDGITEVTNFDDALIKVSFSHTITLKSGVSVYYFSLEPPGRSFDIDSFVLAFIGCGLEVYSEEGNDTNSICTTMCSDPEITEMEAMHNCNGIGCCGYIHESYASTYQFKLVYRHNTKNISTTSNQASQLWDKISISADGSQLSWKLGDQPTCAACVSEHAKCRQNDLYGAPTSGYNCICDDGYSGNPYIPHGCSTDEK</sequence>
<reference evidence="4" key="3">
    <citation type="journal article" date="2017" name="Nature">
        <title>Genome sequence of the progenitor of the wheat D genome Aegilops tauschii.</title>
        <authorList>
            <person name="Luo M.C."/>
            <person name="Gu Y.Q."/>
            <person name="Puiu D."/>
            <person name="Wang H."/>
            <person name="Twardziok S.O."/>
            <person name="Deal K.R."/>
            <person name="Huo N."/>
            <person name="Zhu T."/>
            <person name="Wang L."/>
            <person name="Wang Y."/>
            <person name="McGuire P.E."/>
            <person name="Liu S."/>
            <person name="Long H."/>
            <person name="Ramasamy R.K."/>
            <person name="Rodriguez J.C."/>
            <person name="Van S.L."/>
            <person name="Yuan L."/>
            <person name="Wang Z."/>
            <person name="Xia Z."/>
            <person name="Xiao L."/>
            <person name="Anderson O.D."/>
            <person name="Ouyang S."/>
            <person name="Liang Y."/>
            <person name="Zimin A.V."/>
            <person name="Pertea G."/>
            <person name="Qi P."/>
            <person name="Bennetzen J.L."/>
            <person name="Dai X."/>
            <person name="Dawson M.W."/>
            <person name="Muller H.G."/>
            <person name="Kugler K."/>
            <person name="Rivarola-Duarte L."/>
            <person name="Spannagl M."/>
            <person name="Mayer K.F.X."/>
            <person name="Lu F.H."/>
            <person name="Bevan M.W."/>
            <person name="Leroy P."/>
            <person name="Li P."/>
            <person name="You F.M."/>
            <person name="Sun Q."/>
            <person name="Liu Z."/>
            <person name="Lyons E."/>
            <person name="Wicker T."/>
            <person name="Salzberg S.L."/>
            <person name="Devos K.M."/>
            <person name="Dvorak J."/>
        </authorList>
    </citation>
    <scope>NUCLEOTIDE SEQUENCE [LARGE SCALE GENOMIC DNA]</scope>
    <source>
        <strain evidence="4">cv. AL8/78</strain>
    </source>
</reference>
<dbReference type="AlphaFoldDB" id="A0A453GVP5"/>
<dbReference type="InterPro" id="IPR025287">
    <property type="entry name" value="WAK_GUB"/>
</dbReference>
<name>A0A453GVP5_AEGTS</name>
<comment type="subcellular location">
    <subcellularLocation>
        <location evidence="1">Membrane</location>
        <topology evidence="1">Single-pass membrane protein</topology>
    </subcellularLocation>
</comment>
<feature type="domain" description="Wall-associated receptor kinase galacturonan-binding" evidence="3">
    <location>
        <begin position="6"/>
        <end position="57"/>
    </location>
</feature>
<keyword evidence="2" id="KW-0732">Signal</keyword>
<evidence type="ECO:0000313" key="5">
    <source>
        <dbReference type="Proteomes" id="UP000015105"/>
    </source>
</evidence>
<dbReference type="GO" id="GO:0030247">
    <property type="term" value="F:polysaccharide binding"/>
    <property type="evidence" value="ECO:0007669"/>
    <property type="project" value="InterPro"/>
</dbReference>
<evidence type="ECO:0000256" key="1">
    <source>
        <dbReference type="ARBA" id="ARBA00004167"/>
    </source>
</evidence>
<dbReference type="Proteomes" id="UP000015105">
    <property type="component" value="Chromosome 3D"/>
</dbReference>
<protein>
    <recommendedName>
        <fullName evidence="3">Wall-associated receptor kinase galacturonan-binding domain-containing protein</fullName>
    </recommendedName>
</protein>
<dbReference type="GO" id="GO:0016020">
    <property type="term" value="C:membrane"/>
    <property type="evidence" value="ECO:0007669"/>
    <property type="project" value="UniProtKB-SubCell"/>
</dbReference>
<keyword evidence="5" id="KW-1185">Reference proteome</keyword>
<organism evidence="4 5">
    <name type="scientific">Aegilops tauschii subsp. strangulata</name>
    <name type="common">Goatgrass</name>
    <dbReference type="NCBI Taxonomy" id="200361"/>
    <lineage>
        <taxon>Eukaryota</taxon>
        <taxon>Viridiplantae</taxon>
        <taxon>Streptophyta</taxon>
        <taxon>Embryophyta</taxon>
        <taxon>Tracheophyta</taxon>
        <taxon>Spermatophyta</taxon>
        <taxon>Magnoliopsida</taxon>
        <taxon>Liliopsida</taxon>
        <taxon>Poales</taxon>
        <taxon>Poaceae</taxon>
        <taxon>BOP clade</taxon>
        <taxon>Pooideae</taxon>
        <taxon>Triticodae</taxon>
        <taxon>Triticeae</taxon>
        <taxon>Triticinae</taxon>
        <taxon>Aegilops</taxon>
    </lineage>
</organism>
<evidence type="ECO:0000313" key="4">
    <source>
        <dbReference type="EnsemblPlants" id="AET3Gv21223300.10"/>
    </source>
</evidence>
<dbReference type="Gramene" id="AET3Gv21223300.10">
    <property type="protein sequence ID" value="AET3Gv21223300.10"/>
    <property type="gene ID" value="AET3Gv21223300"/>
</dbReference>
<dbReference type="EnsemblPlants" id="AET3Gv21223300.10">
    <property type="protein sequence ID" value="AET3Gv21223300.10"/>
    <property type="gene ID" value="AET3Gv21223300"/>
</dbReference>
<reference evidence="5" key="1">
    <citation type="journal article" date="2014" name="Science">
        <title>Ancient hybridizations among the ancestral genomes of bread wheat.</title>
        <authorList>
            <consortium name="International Wheat Genome Sequencing Consortium,"/>
            <person name="Marcussen T."/>
            <person name="Sandve S.R."/>
            <person name="Heier L."/>
            <person name="Spannagl M."/>
            <person name="Pfeifer M."/>
            <person name="Jakobsen K.S."/>
            <person name="Wulff B.B."/>
            <person name="Steuernagel B."/>
            <person name="Mayer K.F."/>
            <person name="Olsen O.A."/>
        </authorList>
    </citation>
    <scope>NUCLEOTIDE SEQUENCE [LARGE SCALE GENOMIC DNA]</scope>
    <source>
        <strain evidence="5">cv. AL8/78</strain>
    </source>
</reference>
<reference evidence="4" key="5">
    <citation type="journal article" date="2021" name="G3 (Bethesda)">
        <title>Aegilops tauschii genome assembly Aet v5.0 features greater sequence contiguity and improved annotation.</title>
        <authorList>
            <person name="Wang L."/>
            <person name="Zhu T."/>
            <person name="Rodriguez J.C."/>
            <person name="Deal K.R."/>
            <person name="Dubcovsky J."/>
            <person name="McGuire P.E."/>
            <person name="Lux T."/>
            <person name="Spannagl M."/>
            <person name="Mayer K.F.X."/>
            <person name="Baldrich P."/>
            <person name="Meyers B.C."/>
            <person name="Huo N."/>
            <person name="Gu Y.Q."/>
            <person name="Zhou H."/>
            <person name="Devos K.M."/>
            <person name="Bennetzen J.L."/>
            <person name="Unver T."/>
            <person name="Budak H."/>
            <person name="Gulick P.J."/>
            <person name="Galiba G."/>
            <person name="Kalapos B."/>
            <person name="Nelson D.R."/>
            <person name="Li P."/>
            <person name="You F.M."/>
            <person name="Luo M.C."/>
            <person name="Dvorak J."/>
        </authorList>
    </citation>
    <scope>NUCLEOTIDE SEQUENCE [LARGE SCALE GENOMIC DNA]</scope>
    <source>
        <strain evidence="4">cv. AL8/78</strain>
    </source>
</reference>
<dbReference type="Pfam" id="PF13947">
    <property type="entry name" value="GUB_WAK_bind"/>
    <property type="match status" value="1"/>
</dbReference>